<dbReference type="GO" id="GO:0008270">
    <property type="term" value="F:zinc ion binding"/>
    <property type="evidence" value="ECO:0007669"/>
    <property type="project" value="UniProtKB-KW"/>
</dbReference>
<accession>A0A8X6LVJ6</accession>
<dbReference type="EMBL" id="BMAO01028046">
    <property type="protein sequence ID" value="GFR21564.1"/>
    <property type="molecule type" value="Genomic_DNA"/>
</dbReference>
<dbReference type="SUPFAM" id="SSF57850">
    <property type="entry name" value="RING/U-box"/>
    <property type="match status" value="1"/>
</dbReference>
<feature type="domain" description="RING-type" evidence="5">
    <location>
        <begin position="122"/>
        <end position="158"/>
    </location>
</feature>
<sequence>MPDVLTVNAFQQHFHDLVALYNVLCPSERCGKLISLPCFCFYEPSKPRGNILQRMPERGNGACIRSIWTEFVNPDLYGKTTVAWYYCGSQDTDQWVTLGHTAFQLLYSAPFPDPVFQFPDKCPICLEPMHFPYKTQCGHTFHKDCLERTQSPTCPVCRQFEPRVPNPKIWEECAQHILPSFWVLPLTNVGRWM</sequence>
<evidence type="ECO:0000256" key="2">
    <source>
        <dbReference type="ARBA" id="ARBA00022771"/>
    </source>
</evidence>
<keyword evidence="7" id="KW-1185">Reference proteome</keyword>
<dbReference type="Gene3D" id="3.30.40.10">
    <property type="entry name" value="Zinc/RING finger domain, C3HC4 (zinc finger)"/>
    <property type="match status" value="1"/>
</dbReference>
<dbReference type="OrthoDB" id="6105938at2759"/>
<dbReference type="PROSITE" id="PS50089">
    <property type="entry name" value="ZF_RING_2"/>
    <property type="match status" value="1"/>
</dbReference>
<proteinExistence type="predicted"/>
<keyword evidence="2 4" id="KW-0863">Zinc-finger</keyword>
<keyword evidence="1" id="KW-0479">Metal-binding</keyword>
<gene>
    <name evidence="6" type="ORF">TNCT_2731</name>
</gene>
<evidence type="ECO:0000259" key="5">
    <source>
        <dbReference type="PROSITE" id="PS50089"/>
    </source>
</evidence>
<dbReference type="SMART" id="SM00184">
    <property type="entry name" value="RING"/>
    <property type="match status" value="1"/>
</dbReference>
<evidence type="ECO:0000256" key="1">
    <source>
        <dbReference type="ARBA" id="ARBA00022723"/>
    </source>
</evidence>
<protein>
    <recommendedName>
        <fullName evidence="5">RING-type domain-containing protein</fullName>
    </recommendedName>
</protein>
<dbReference type="InterPro" id="IPR027370">
    <property type="entry name" value="Znf-RING_euk"/>
</dbReference>
<evidence type="ECO:0000313" key="6">
    <source>
        <dbReference type="EMBL" id="GFR21564.1"/>
    </source>
</evidence>
<evidence type="ECO:0000313" key="7">
    <source>
        <dbReference type="Proteomes" id="UP000887116"/>
    </source>
</evidence>
<organism evidence="6 7">
    <name type="scientific">Trichonephila clavata</name>
    <name type="common">Joro spider</name>
    <name type="synonym">Nephila clavata</name>
    <dbReference type="NCBI Taxonomy" id="2740835"/>
    <lineage>
        <taxon>Eukaryota</taxon>
        <taxon>Metazoa</taxon>
        <taxon>Ecdysozoa</taxon>
        <taxon>Arthropoda</taxon>
        <taxon>Chelicerata</taxon>
        <taxon>Arachnida</taxon>
        <taxon>Araneae</taxon>
        <taxon>Araneomorphae</taxon>
        <taxon>Entelegynae</taxon>
        <taxon>Araneoidea</taxon>
        <taxon>Nephilidae</taxon>
        <taxon>Trichonephila</taxon>
    </lineage>
</organism>
<dbReference type="InterPro" id="IPR001841">
    <property type="entry name" value="Znf_RING"/>
</dbReference>
<name>A0A8X6LVJ6_TRICU</name>
<evidence type="ECO:0000256" key="4">
    <source>
        <dbReference type="PROSITE-ProRule" id="PRU00175"/>
    </source>
</evidence>
<keyword evidence="3" id="KW-0862">Zinc</keyword>
<evidence type="ECO:0000256" key="3">
    <source>
        <dbReference type="ARBA" id="ARBA00022833"/>
    </source>
</evidence>
<reference evidence="6" key="1">
    <citation type="submission" date="2020-07" db="EMBL/GenBank/DDBJ databases">
        <title>Multicomponent nature underlies the extraordinary mechanical properties of spider dragline silk.</title>
        <authorList>
            <person name="Kono N."/>
            <person name="Nakamura H."/>
            <person name="Mori M."/>
            <person name="Yoshida Y."/>
            <person name="Ohtoshi R."/>
            <person name="Malay A.D."/>
            <person name="Moran D.A.P."/>
            <person name="Tomita M."/>
            <person name="Numata K."/>
            <person name="Arakawa K."/>
        </authorList>
    </citation>
    <scope>NUCLEOTIDE SEQUENCE</scope>
</reference>
<comment type="caution">
    <text evidence="6">The sequence shown here is derived from an EMBL/GenBank/DDBJ whole genome shotgun (WGS) entry which is preliminary data.</text>
</comment>
<dbReference type="Proteomes" id="UP000887116">
    <property type="component" value="Unassembled WGS sequence"/>
</dbReference>
<dbReference type="Pfam" id="PF13445">
    <property type="entry name" value="zf-RING_UBOX"/>
    <property type="match status" value="1"/>
</dbReference>
<dbReference type="AlphaFoldDB" id="A0A8X6LVJ6"/>
<dbReference type="InterPro" id="IPR013083">
    <property type="entry name" value="Znf_RING/FYVE/PHD"/>
</dbReference>